<gene>
    <name evidence="2" type="ORF">DP107_08030</name>
</gene>
<keyword evidence="3" id="KW-1185">Reference proteome</keyword>
<comment type="caution">
    <text evidence="2">The sequence shown here is derived from an EMBL/GenBank/DDBJ whole genome shotgun (WGS) entry which is preliminary data.</text>
</comment>
<evidence type="ECO:0000313" key="3">
    <source>
        <dbReference type="Proteomes" id="UP000319894"/>
    </source>
</evidence>
<dbReference type="PROSITE" id="PS51318">
    <property type="entry name" value="TAT"/>
    <property type="match status" value="1"/>
</dbReference>
<sequence>MSYEDPENTTGSGDGLGRRNVLRTAGVGLVSTGLLPATGAARDATVDTAAAPTDGEGDPSPTAVLTLDPSAPEPDGTVTLDGPGSSRPTPSPTTRERRPAGPTAPRRRRRPSP</sequence>
<protein>
    <submittedName>
        <fullName evidence="2">Uncharacterized protein</fullName>
    </submittedName>
</protein>
<accession>A0A554NA09</accession>
<organism evidence="2 3">
    <name type="scientific">Haloglomus irregulare</name>
    <dbReference type="NCBI Taxonomy" id="2234134"/>
    <lineage>
        <taxon>Archaea</taxon>
        <taxon>Methanobacteriati</taxon>
        <taxon>Methanobacteriota</taxon>
        <taxon>Stenosarchaea group</taxon>
        <taxon>Halobacteria</taxon>
        <taxon>Halobacteriales</taxon>
        <taxon>Natronomonadaceae</taxon>
        <taxon>Haloglomus</taxon>
    </lineage>
</organism>
<feature type="compositionally biased region" description="Low complexity" evidence="1">
    <location>
        <begin position="37"/>
        <end position="54"/>
    </location>
</feature>
<evidence type="ECO:0000256" key="1">
    <source>
        <dbReference type="SAM" id="MobiDB-lite"/>
    </source>
</evidence>
<dbReference type="Proteomes" id="UP000319894">
    <property type="component" value="Unassembled WGS sequence"/>
</dbReference>
<dbReference type="EMBL" id="QMDX01000004">
    <property type="protein sequence ID" value="TSD14195.1"/>
    <property type="molecule type" value="Genomic_DNA"/>
</dbReference>
<reference evidence="2 3" key="1">
    <citation type="submission" date="2018-06" db="EMBL/GenBank/DDBJ databases">
        <title>Natronomonas sp. F16-60 a new haloarchaeon isolated from a solar saltern of Isla Cristina, Huelva, Spain.</title>
        <authorList>
            <person name="Duran-Viseras A."/>
            <person name="Sanchez-Porro C."/>
            <person name="Ventosa A."/>
        </authorList>
    </citation>
    <scope>NUCLEOTIDE SEQUENCE [LARGE SCALE GENOMIC DNA]</scope>
    <source>
        <strain evidence="2 3">F16-60</strain>
    </source>
</reference>
<dbReference type="InterPro" id="IPR006311">
    <property type="entry name" value="TAT_signal"/>
</dbReference>
<proteinExistence type="predicted"/>
<dbReference type="AlphaFoldDB" id="A0A554NA09"/>
<feature type="region of interest" description="Disordered" evidence="1">
    <location>
        <begin position="33"/>
        <end position="113"/>
    </location>
</feature>
<name>A0A554NA09_9EURY</name>
<dbReference type="RefSeq" id="WP_144261642.1">
    <property type="nucleotide sequence ID" value="NZ_QMDX01000004.1"/>
</dbReference>
<dbReference type="InParanoid" id="A0A554NA09"/>
<evidence type="ECO:0000313" key="2">
    <source>
        <dbReference type="EMBL" id="TSD14195.1"/>
    </source>
</evidence>